<accession>A0A0S7EAE9</accession>
<protein>
    <submittedName>
        <fullName evidence="1">Uncharacterized protein</fullName>
    </submittedName>
</protein>
<dbReference type="eggNOG" id="ENOG5032UHC">
    <property type="taxonomic scope" value="Bacteria"/>
</dbReference>
<dbReference type="AlphaFoldDB" id="A0A0S7EAE9"/>
<organism evidence="1 2">
    <name type="scientific">Myroides odoratimimus</name>
    <dbReference type="NCBI Taxonomy" id="76832"/>
    <lineage>
        <taxon>Bacteria</taxon>
        <taxon>Pseudomonadati</taxon>
        <taxon>Bacteroidota</taxon>
        <taxon>Flavobacteriia</taxon>
        <taxon>Flavobacteriales</taxon>
        <taxon>Flavobacteriaceae</taxon>
        <taxon>Myroides</taxon>
    </lineage>
</organism>
<proteinExistence type="predicted"/>
<dbReference type="KEGG" id="mod:AS202_16150"/>
<sequence length="194" mass="21513">MRRISIVAVLLVGIAFVSCKKEKKVEAIEPLEEVIEFQEPKADAVGSDIVLGVSNFLKNEFLTEADLKVMTDTDRQFKLYAIDLNGDGKKEIFVSLTGTYFCGSGGCTTLLLGSDYKLITKFTVMQGAIFVEPTVENDWKVLTVKSDGEWKSLVYANGTYPSNPSVVEKAKYDAPSGHAEVVFDQEQKLDVYEF</sequence>
<evidence type="ECO:0000313" key="2">
    <source>
        <dbReference type="Proteomes" id="UP000069030"/>
    </source>
</evidence>
<dbReference type="Proteomes" id="UP000069030">
    <property type="component" value="Chromosome"/>
</dbReference>
<name>A0A0S7EAE9_9FLAO</name>
<dbReference type="EMBL" id="CP013690">
    <property type="protein sequence ID" value="ALU27582.1"/>
    <property type="molecule type" value="Genomic_DNA"/>
</dbReference>
<dbReference type="PROSITE" id="PS51257">
    <property type="entry name" value="PROKAR_LIPOPROTEIN"/>
    <property type="match status" value="1"/>
</dbReference>
<gene>
    <name evidence="1" type="ORF">AS202_16150</name>
</gene>
<reference evidence="1 2" key="1">
    <citation type="journal article" date="2016" name="J. Zhejiang Univ. Sci. B">
        <title>Antibiotic resistance mechanisms of Myroides sp.</title>
        <authorList>
            <person name="Hu S."/>
            <person name="Yuan S."/>
            <person name="Qu H."/>
            <person name="Jiang T."/>
            <person name="Zhou Y."/>
            <person name="Wang M."/>
            <person name="Ming D."/>
        </authorList>
    </citation>
    <scope>NUCLEOTIDE SEQUENCE [LARGE SCALE GENOMIC DNA]</scope>
    <source>
        <strain evidence="1 2">PR63039</strain>
    </source>
</reference>
<evidence type="ECO:0000313" key="1">
    <source>
        <dbReference type="EMBL" id="ALU27582.1"/>
    </source>
</evidence>
<dbReference type="RefSeq" id="WP_006258531.1">
    <property type="nucleotide sequence ID" value="NZ_BCMQ01000011.1"/>
</dbReference>